<keyword evidence="4" id="KW-0560">Oxidoreductase</keyword>
<dbReference type="PANTHER" id="PTHR43756">
    <property type="entry name" value="CHOLINE MONOOXYGENASE, CHLOROPLASTIC"/>
    <property type="match status" value="1"/>
</dbReference>
<keyword evidence="6" id="KW-0411">Iron-sulfur</keyword>
<keyword evidence="5" id="KW-0408">Iron</keyword>
<comment type="cofactor">
    <cofactor evidence="1">
        <name>Fe cation</name>
        <dbReference type="ChEBI" id="CHEBI:24875"/>
    </cofactor>
</comment>
<protein>
    <submittedName>
        <fullName evidence="8">Phenylpropionate dioxygenase-like ring-hydroxylating dioxygenase large terminal subunit</fullName>
    </submittedName>
</protein>
<evidence type="ECO:0000256" key="2">
    <source>
        <dbReference type="ARBA" id="ARBA00022714"/>
    </source>
</evidence>
<proteinExistence type="predicted"/>
<dbReference type="SUPFAM" id="SSF50022">
    <property type="entry name" value="ISP domain"/>
    <property type="match status" value="1"/>
</dbReference>
<dbReference type="PANTHER" id="PTHR43756:SF5">
    <property type="entry name" value="CHOLINE MONOOXYGENASE, CHLOROPLASTIC"/>
    <property type="match status" value="1"/>
</dbReference>
<evidence type="ECO:0000256" key="6">
    <source>
        <dbReference type="ARBA" id="ARBA00023014"/>
    </source>
</evidence>
<dbReference type="Gene3D" id="2.102.10.10">
    <property type="entry name" value="Rieske [2Fe-2S] iron-sulphur domain"/>
    <property type="match status" value="1"/>
</dbReference>
<feature type="domain" description="Rieske" evidence="7">
    <location>
        <begin position="75"/>
        <end position="183"/>
    </location>
</feature>
<dbReference type="PROSITE" id="PS51296">
    <property type="entry name" value="RIESKE"/>
    <property type="match status" value="1"/>
</dbReference>
<dbReference type="CDD" id="cd08882">
    <property type="entry name" value="RHO_alpha_C_MupW-like"/>
    <property type="match status" value="1"/>
</dbReference>
<evidence type="ECO:0000256" key="5">
    <source>
        <dbReference type="ARBA" id="ARBA00023004"/>
    </source>
</evidence>
<reference evidence="8 9" key="1">
    <citation type="submission" date="2023-07" db="EMBL/GenBank/DDBJ databases">
        <title>Sorghum-associated microbial communities from plants grown in Nebraska, USA.</title>
        <authorList>
            <person name="Schachtman D."/>
        </authorList>
    </citation>
    <scope>NUCLEOTIDE SEQUENCE [LARGE SCALE GENOMIC DNA]</scope>
    <source>
        <strain evidence="8 9">4256</strain>
    </source>
</reference>
<dbReference type="Gene3D" id="3.90.380.10">
    <property type="entry name" value="Naphthalene 1,2-dioxygenase Alpha Subunit, Chain A, domain 1"/>
    <property type="match status" value="1"/>
</dbReference>
<dbReference type="PRINTS" id="PR00090">
    <property type="entry name" value="RNGDIOXGNASE"/>
</dbReference>
<evidence type="ECO:0000313" key="9">
    <source>
        <dbReference type="Proteomes" id="UP001267638"/>
    </source>
</evidence>
<name>A0ABU1X587_SPHXE</name>
<keyword evidence="2" id="KW-0001">2Fe-2S</keyword>
<organism evidence="8 9">
    <name type="scientific">Sphingobium xenophagum</name>
    <dbReference type="NCBI Taxonomy" id="121428"/>
    <lineage>
        <taxon>Bacteria</taxon>
        <taxon>Pseudomonadati</taxon>
        <taxon>Pseudomonadota</taxon>
        <taxon>Alphaproteobacteria</taxon>
        <taxon>Sphingomonadales</taxon>
        <taxon>Sphingomonadaceae</taxon>
        <taxon>Sphingobium</taxon>
    </lineage>
</organism>
<dbReference type="InterPro" id="IPR036922">
    <property type="entry name" value="Rieske_2Fe-2S_sf"/>
</dbReference>
<keyword evidence="3" id="KW-0479">Metal-binding</keyword>
<dbReference type="Proteomes" id="UP001267638">
    <property type="component" value="Unassembled WGS sequence"/>
</dbReference>
<dbReference type="InterPro" id="IPR015879">
    <property type="entry name" value="Ring_hydroxy_dOase_asu_C_dom"/>
</dbReference>
<accession>A0ABU1X587</accession>
<sequence>MDSRIAEFREPEAPPVEDVRPERVEDILRRDAIAASDTLLISTENRLGTAPVDASRYYSPEFFKLEIERMWPCVWQYAAWSYDIPDPGDVAVYRNAGRSVLVVRQKDKSIKAFANSCLHRGRELCTDAVQHKDELKCPYHGFTWSIDGSLKWVPCQWDFPNVKPDTHKLPEIRCEEWNGFVFINFKNDASSLATYMGKMVEQWESVDSWNFHKRYRLVSVIRPIAVNWKACMDAFIEVLHAFESHTHTRTGGGDVQTQYDIWEDEPHFSRMHTPMGVASPHCVPRPTPQETVDSWVGGFAAELSGHPDTTLREGETPREAMQRLASFVYKQRMGVDLSAEPVSLLVDPIQYTLFPNFGPWSSLGAPIVYRFLPGEDADHCIFETQVFLPFEGERPPSGRTVVVNPGESLASVPELGGLGLILQQDVENLEAMQQGMKASLTNRLTLSEYQEVRIRHYHQTLDKYLSGELSNHTIK</sequence>
<dbReference type="InterPro" id="IPR001663">
    <property type="entry name" value="Rng_hydr_dOase-A"/>
</dbReference>
<dbReference type="InterPro" id="IPR017941">
    <property type="entry name" value="Rieske_2Fe-2S"/>
</dbReference>
<keyword evidence="9" id="KW-1185">Reference proteome</keyword>
<gene>
    <name evidence="8" type="ORF">J2W40_003303</name>
</gene>
<evidence type="ECO:0000259" key="7">
    <source>
        <dbReference type="PROSITE" id="PS51296"/>
    </source>
</evidence>
<dbReference type="RefSeq" id="WP_310226781.1">
    <property type="nucleotide sequence ID" value="NZ_JAVDWV010000016.1"/>
</dbReference>
<evidence type="ECO:0000313" key="8">
    <source>
        <dbReference type="EMBL" id="MDR7156459.1"/>
    </source>
</evidence>
<dbReference type="Pfam" id="PF00355">
    <property type="entry name" value="Rieske"/>
    <property type="match status" value="1"/>
</dbReference>
<evidence type="ECO:0000256" key="1">
    <source>
        <dbReference type="ARBA" id="ARBA00001962"/>
    </source>
</evidence>
<evidence type="ECO:0000256" key="3">
    <source>
        <dbReference type="ARBA" id="ARBA00022723"/>
    </source>
</evidence>
<dbReference type="EMBL" id="JAVDWV010000016">
    <property type="protein sequence ID" value="MDR7156459.1"/>
    <property type="molecule type" value="Genomic_DNA"/>
</dbReference>
<evidence type="ECO:0000256" key="4">
    <source>
        <dbReference type="ARBA" id="ARBA00023002"/>
    </source>
</evidence>
<dbReference type="CDD" id="cd03469">
    <property type="entry name" value="Rieske_RO_Alpha_N"/>
    <property type="match status" value="1"/>
</dbReference>
<dbReference type="Pfam" id="PF00848">
    <property type="entry name" value="Ring_hydroxyl_A"/>
    <property type="match status" value="1"/>
</dbReference>
<comment type="caution">
    <text evidence="8">The sequence shown here is derived from an EMBL/GenBank/DDBJ whole genome shotgun (WGS) entry which is preliminary data.</text>
</comment>
<dbReference type="SUPFAM" id="SSF55961">
    <property type="entry name" value="Bet v1-like"/>
    <property type="match status" value="1"/>
</dbReference>